<evidence type="ECO:0000256" key="1">
    <source>
        <dbReference type="SAM" id="MobiDB-lite"/>
    </source>
</evidence>
<name>A0A848F8B8_9BURK</name>
<dbReference type="Proteomes" id="UP000574067">
    <property type="component" value="Unassembled WGS sequence"/>
</dbReference>
<feature type="region of interest" description="Disordered" evidence="1">
    <location>
        <begin position="112"/>
        <end position="149"/>
    </location>
</feature>
<organism evidence="2 3">
    <name type="scientific">Azohydromonas caseinilytica</name>
    <dbReference type="NCBI Taxonomy" id="2728836"/>
    <lineage>
        <taxon>Bacteria</taxon>
        <taxon>Pseudomonadati</taxon>
        <taxon>Pseudomonadota</taxon>
        <taxon>Betaproteobacteria</taxon>
        <taxon>Burkholderiales</taxon>
        <taxon>Sphaerotilaceae</taxon>
        <taxon>Azohydromonas</taxon>
    </lineage>
</organism>
<dbReference type="AlphaFoldDB" id="A0A848F8B8"/>
<keyword evidence="3" id="KW-1185">Reference proteome</keyword>
<gene>
    <name evidence="2" type="ORF">HHL10_10695</name>
</gene>
<protein>
    <submittedName>
        <fullName evidence="2">Uncharacterized protein</fullName>
    </submittedName>
</protein>
<reference evidence="2 3" key="1">
    <citation type="submission" date="2020-04" db="EMBL/GenBank/DDBJ databases">
        <title>Azohydromonas sp. isolated from soil.</title>
        <authorList>
            <person name="Dahal R.H."/>
        </authorList>
    </citation>
    <scope>NUCLEOTIDE SEQUENCE [LARGE SCALE GENOMIC DNA]</scope>
    <source>
        <strain evidence="2 3">G-1-1-14</strain>
    </source>
</reference>
<sequence length="149" mass="16957">MRELWLGLTGIYNLFHARALTPELVAKISRKPADVAQAGYERLLELRRLHVALDSAVRDAYGWQDLDLGHDFFEVETLPEKDRVRFTISPTARRELLRRLLVLNHERAEAEKLQAAQAPKSTAKKAGKRRPGVDVQTGELFGELQRSES</sequence>
<proteinExistence type="predicted"/>
<dbReference type="EMBL" id="JABBFW010000006">
    <property type="protein sequence ID" value="NML15448.1"/>
    <property type="molecule type" value="Genomic_DNA"/>
</dbReference>
<evidence type="ECO:0000313" key="2">
    <source>
        <dbReference type="EMBL" id="NML15448.1"/>
    </source>
</evidence>
<dbReference type="RefSeq" id="WP_169160356.1">
    <property type="nucleotide sequence ID" value="NZ_JABBFW010000006.1"/>
</dbReference>
<comment type="caution">
    <text evidence="2">The sequence shown here is derived from an EMBL/GenBank/DDBJ whole genome shotgun (WGS) entry which is preliminary data.</text>
</comment>
<accession>A0A848F8B8</accession>
<evidence type="ECO:0000313" key="3">
    <source>
        <dbReference type="Proteomes" id="UP000574067"/>
    </source>
</evidence>